<dbReference type="AlphaFoldDB" id="A0A2T1DHE4"/>
<protein>
    <submittedName>
        <fullName evidence="2">Antibiotic biosynthesis monooxygenase</fullName>
    </submittedName>
</protein>
<keyword evidence="2" id="KW-0503">Monooxygenase</keyword>
<keyword evidence="1" id="KW-0812">Transmembrane</keyword>
<reference evidence="2 3" key="1">
    <citation type="submission" date="2018-02" db="EMBL/GenBank/DDBJ databases">
        <authorList>
            <person name="Cohen D.B."/>
            <person name="Kent A.D."/>
        </authorList>
    </citation>
    <scope>NUCLEOTIDE SEQUENCE [LARGE SCALE GENOMIC DNA]</scope>
    <source>
        <strain evidence="2 3">ULC007</strain>
    </source>
</reference>
<dbReference type="SUPFAM" id="SSF54909">
    <property type="entry name" value="Dimeric alpha+beta barrel"/>
    <property type="match status" value="1"/>
</dbReference>
<gene>
    <name evidence="2" type="ORF">C7B65_09480</name>
</gene>
<evidence type="ECO:0000256" key="1">
    <source>
        <dbReference type="SAM" id="Phobius"/>
    </source>
</evidence>
<feature type="transmembrane region" description="Helical" evidence="1">
    <location>
        <begin position="152"/>
        <end position="172"/>
    </location>
</feature>
<feature type="transmembrane region" description="Helical" evidence="1">
    <location>
        <begin position="124"/>
        <end position="146"/>
    </location>
</feature>
<dbReference type="OrthoDB" id="1494254at2"/>
<organism evidence="2 3">
    <name type="scientific">Phormidesmis priestleyi ULC007</name>
    <dbReference type="NCBI Taxonomy" id="1920490"/>
    <lineage>
        <taxon>Bacteria</taxon>
        <taxon>Bacillati</taxon>
        <taxon>Cyanobacteriota</taxon>
        <taxon>Cyanophyceae</taxon>
        <taxon>Leptolyngbyales</taxon>
        <taxon>Leptolyngbyaceae</taxon>
        <taxon>Phormidesmis</taxon>
    </lineage>
</organism>
<sequence>MLCVMDENLPVTAIISQVVKPGYEEAYEQWQKDITVAAHQFEGHAGVNIIRPHDHTYPEYVIILRFDHYQNLKTWIESDVRKYWLDRAKPLIQGSEKVQVLQGLEAWFTLPGRPTQAPPARYKMAILTSIAVYLVSLIVGYFFSGFLVSLPIWLQSLVLISLSVVLLTYFVMPRLTRVFYRWLYPQARK</sequence>
<name>A0A2T1DHE4_9CYAN</name>
<dbReference type="InterPro" id="IPR011008">
    <property type="entry name" value="Dimeric_a/b-barrel"/>
</dbReference>
<keyword evidence="3" id="KW-1185">Reference proteome</keyword>
<accession>A0A2T1DHE4</accession>
<dbReference type="PANTHER" id="PTHR40057">
    <property type="entry name" value="SLR1162 PROTEIN"/>
    <property type="match status" value="1"/>
</dbReference>
<dbReference type="STRING" id="1920490.GCA_001895925_03938"/>
<dbReference type="EMBL" id="PVWG01000008">
    <property type="protein sequence ID" value="PSB19895.1"/>
    <property type="molecule type" value="Genomic_DNA"/>
</dbReference>
<evidence type="ECO:0000313" key="3">
    <source>
        <dbReference type="Proteomes" id="UP000238634"/>
    </source>
</evidence>
<comment type="caution">
    <text evidence="2">The sequence shown here is derived from an EMBL/GenBank/DDBJ whole genome shotgun (WGS) entry which is preliminary data.</text>
</comment>
<dbReference type="PANTHER" id="PTHR40057:SF1">
    <property type="entry name" value="SLR1162 PROTEIN"/>
    <property type="match status" value="1"/>
</dbReference>
<proteinExistence type="predicted"/>
<dbReference type="Proteomes" id="UP000238634">
    <property type="component" value="Unassembled WGS sequence"/>
</dbReference>
<dbReference type="Gene3D" id="3.30.70.100">
    <property type="match status" value="1"/>
</dbReference>
<evidence type="ECO:0000313" key="2">
    <source>
        <dbReference type="EMBL" id="PSB19895.1"/>
    </source>
</evidence>
<dbReference type="GO" id="GO:0004497">
    <property type="term" value="F:monooxygenase activity"/>
    <property type="evidence" value="ECO:0007669"/>
    <property type="project" value="UniProtKB-KW"/>
</dbReference>
<reference evidence="2 3" key="2">
    <citation type="submission" date="2018-03" db="EMBL/GenBank/DDBJ databases">
        <title>The ancient ancestry and fast evolution of plastids.</title>
        <authorList>
            <person name="Moore K.R."/>
            <person name="Magnabosco C."/>
            <person name="Momper L."/>
            <person name="Gold D.A."/>
            <person name="Bosak T."/>
            <person name="Fournier G.P."/>
        </authorList>
    </citation>
    <scope>NUCLEOTIDE SEQUENCE [LARGE SCALE GENOMIC DNA]</scope>
    <source>
        <strain evidence="2 3">ULC007</strain>
    </source>
</reference>
<keyword evidence="1" id="KW-0472">Membrane</keyword>
<keyword evidence="1" id="KW-1133">Transmembrane helix</keyword>
<dbReference type="InterPro" id="IPR038762">
    <property type="entry name" value="ABM_predict"/>
</dbReference>
<keyword evidence="2" id="KW-0560">Oxidoreductase</keyword>